<proteinExistence type="predicted"/>
<organism evidence="2 3">
    <name type="scientific">Seminavis robusta</name>
    <dbReference type="NCBI Taxonomy" id="568900"/>
    <lineage>
        <taxon>Eukaryota</taxon>
        <taxon>Sar</taxon>
        <taxon>Stramenopiles</taxon>
        <taxon>Ochrophyta</taxon>
        <taxon>Bacillariophyta</taxon>
        <taxon>Bacillariophyceae</taxon>
        <taxon>Bacillariophycidae</taxon>
        <taxon>Naviculales</taxon>
        <taxon>Naviculaceae</taxon>
        <taxon>Seminavis</taxon>
    </lineage>
</organism>
<protein>
    <submittedName>
        <fullName evidence="2">Uncharacterized protein</fullName>
    </submittedName>
</protein>
<dbReference type="EMBL" id="CAICTM010000180">
    <property type="protein sequence ID" value="CAB9503952.1"/>
    <property type="molecule type" value="Genomic_DNA"/>
</dbReference>
<evidence type="ECO:0000313" key="2">
    <source>
        <dbReference type="EMBL" id="CAB9503952.1"/>
    </source>
</evidence>
<sequence length="484" mass="54964">MLSASMIQYDDNSKKHVAQHYIKKTRRVVALEAAQISVLDKAEFKRKIKNYTPPKATVEEALKETYRKIEVEDLKLKQQAELEGDGYLRFIKSDKKGVRVGTKKEMENLLFHVRSGCCQDPFPLDEMNIKVDPNDDYSNYIRKRGTSQGESTNRLVNQLVAELSIQTPELGHKKLYLRFTRLNLDKDKVLQKLLGIAKVRTMDWYIQHALLEQHPYLTYYQGMDFPPELPPDYYEPIGIEYGRCKDWVEADRKLAEWTQMKPRETIEPPVLEQQPAPTIDSVEATSGQPSNNAESQTSSSSTAQDYGPAANWARNPTPMTAYQVSVLNQYLKPSDKLNKIQWTYFWRAVTQAAKYLGEEANTASVAKQAALNWQAAHLHLCGIEPVSTGLGGLLRKETIKALLIEKGYQVQAARMGGLNPHINNARAMVNRKGLAKDMVDKLSYADAGNWLRLLGLSILSTLPKRKAKLMEYFASQPEGYIVYS</sequence>
<name>A0A9N8H8U1_9STRA</name>
<accession>A0A9N8H8U1</accession>
<evidence type="ECO:0000313" key="3">
    <source>
        <dbReference type="Proteomes" id="UP001153069"/>
    </source>
</evidence>
<dbReference type="Proteomes" id="UP001153069">
    <property type="component" value="Unassembled WGS sequence"/>
</dbReference>
<feature type="region of interest" description="Disordered" evidence="1">
    <location>
        <begin position="259"/>
        <end position="312"/>
    </location>
</feature>
<dbReference type="AlphaFoldDB" id="A0A9N8H8U1"/>
<reference evidence="2" key="1">
    <citation type="submission" date="2020-06" db="EMBL/GenBank/DDBJ databases">
        <authorList>
            <consortium name="Plant Systems Biology data submission"/>
        </authorList>
    </citation>
    <scope>NUCLEOTIDE SEQUENCE</scope>
    <source>
        <strain evidence="2">D6</strain>
    </source>
</reference>
<comment type="caution">
    <text evidence="2">The sequence shown here is derived from an EMBL/GenBank/DDBJ whole genome shotgun (WGS) entry which is preliminary data.</text>
</comment>
<feature type="compositionally biased region" description="Low complexity" evidence="1">
    <location>
        <begin position="290"/>
        <end position="304"/>
    </location>
</feature>
<evidence type="ECO:0000256" key="1">
    <source>
        <dbReference type="SAM" id="MobiDB-lite"/>
    </source>
</evidence>
<gene>
    <name evidence="2" type="ORF">SEMRO_181_G079040.1</name>
</gene>
<keyword evidence="3" id="KW-1185">Reference proteome</keyword>